<name>A0A1F5NS71_9BACT</name>
<dbReference type="CDD" id="cd04186">
    <property type="entry name" value="GT_2_like_c"/>
    <property type="match status" value="1"/>
</dbReference>
<evidence type="ECO:0000256" key="4">
    <source>
        <dbReference type="SAM" id="Phobius"/>
    </source>
</evidence>
<dbReference type="Proteomes" id="UP000177912">
    <property type="component" value="Unassembled WGS sequence"/>
</dbReference>
<evidence type="ECO:0000256" key="3">
    <source>
        <dbReference type="ARBA" id="ARBA00022679"/>
    </source>
</evidence>
<keyword evidence="2" id="KW-0328">Glycosyltransferase</keyword>
<comment type="caution">
    <text evidence="6">The sequence shown here is derived from an EMBL/GenBank/DDBJ whole genome shotgun (WGS) entry which is preliminary data.</text>
</comment>
<evidence type="ECO:0000313" key="6">
    <source>
        <dbReference type="EMBL" id="OGE80200.1"/>
    </source>
</evidence>
<sequence length="323" mass="37082">MTKVSINLLGWNHKEIVGKAIESVLAQTYRDFELIYTDNASRDGSVAYVKENFPKIRIVENKENLGYAGGHNQFFRQTQSEFLMVMNPDACLEKNFLAEAIQAFSNPDVASVTGKMLKPDSNILDGTGIILSRTRRAKERGQHEVDRGQFDDKADIFGVSGTAAIYRKSALEKVRVPRDEENIFEYFDEDFFAYFEDMDLAWRLNLGGFKARFVPKAIVYHARKAGSSPGGFMKFFSFFSHRKTLDQKIRKWSFKNHLFAIIKNDSGLNLWADLPFILVREIAMFFFILIFETSTLSVVPEIIIQLPIILKKRSYILNNIKVK</sequence>
<evidence type="ECO:0000256" key="1">
    <source>
        <dbReference type="ARBA" id="ARBA00006739"/>
    </source>
</evidence>
<dbReference type="AlphaFoldDB" id="A0A1F5NS71"/>
<dbReference type="EMBL" id="MFEI01000038">
    <property type="protein sequence ID" value="OGE80200.1"/>
    <property type="molecule type" value="Genomic_DNA"/>
</dbReference>
<keyword evidence="3" id="KW-0808">Transferase</keyword>
<feature type="transmembrane region" description="Helical" evidence="4">
    <location>
        <begin position="282"/>
        <end position="304"/>
    </location>
</feature>
<evidence type="ECO:0000313" key="7">
    <source>
        <dbReference type="Proteomes" id="UP000177912"/>
    </source>
</evidence>
<dbReference type="PANTHER" id="PTHR43179:SF12">
    <property type="entry name" value="GALACTOFURANOSYLTRANSFERASE GLFT2"/>
    <property type="match status" value="1"/>
</dbReference>
<dbReference type="Pfam" id="PF00535">
    <property type="entry name" value="Glycos_transf_2"/>
    <property type="match status" value="1"/>
</dbReference>
<keyword evidence="4" id="KW-0472">Membrane</keyword>
<dbReference type="SUPFAM" id="SSF53448">
    <property type="entry name" value="Nucleotide-diphospho-sugar transferases"/>
    <property type="match status" value="1"/>
</dbReference>
<accession>A0A1F5NS71</accession>
<dbReference type="GO" id="GO:0016757">
    <property type="term" value="F:glycosyltransferase activity"/>
    <property type="evidence" value="ECO:0007669"/>
    <property type="project" value="UniProtKB-KW"/>
</dbReference>
<protein>
    <recommendedName>
        <fullName evidence="5">Glycosyltransferase 2-like domain-containing protein</fullName>
    </recommendedName>
</protein>
<keyword evidence="4" id="KW-1133">Transmembrane helix</keyword>
<dbReference type="InterPro" id="IPR029044">
    <property type="entry name" value="Nucleotide-diphossugar_trans"/>
</dbReference>
<proteinExistence type="inferred from homology"/>
<dbReference type="STRING" id="1817822.A2826_01680"/>
<keyword evidence="4" id="KW-0812">Transmembrane</keyword>
<comment type="similarity">
    <text evidence="1">Belongs to the glycosyltransferase 2 family.</text>
</comment>
<reference evidence="6 7" key="1">
    <citation type="journal article" date="2016" name="Nat. Commun.">
        <title>Thousands of microbial genomes shed light on interconnected biogeochemical processes in an aquifer system.</title>
        <authorList>
            <person name="Anantharaman K."/>
            <person name="Brown C.T."/>
            <person name="Hug L.A."/>
            <person name="Sharon I."/>
            <person name="Castelle C.J."/>
            <person name="Probst A.J."/>
            <person name="Thomas B.C."/>
            <person name="Singh A."/>
            <person name="Wilkins M.J."/>
            <person name="Karaoz U."/>
            <person name="Brodie E.L."/>
            <person name="Williams K.H."/>
            <person name="Hubbard S.S."/>
            <person name="Banfield J.F."/>
        </authorList>
    </citation>
    <scope>NUCLEOTIDE SEQUENCE [LARGE SCALE GENOMIC DNA]</scope>
</reference>
<gene>
    <name evidence="6" type="ORF">A2826_01680</name>
</gene>
<dbReference type="Gene3D" id="3.90.550.10">
    <property type="entry name" value="Spore Coat Polysaccharide Biosynthesis Protein SpsA, Chain A"/>
    <property type="match status" value="1"/>
</dbReference>
<feature type="domain" description="Glycosyltransferase 2-like" evidence="5">
    <location>
        <begin position="12"/>
        <end position="174"/>
    </location>
</feature>
<organism evidence="6 7">
    <name type="scientific">Candidatus Doudnabacteria bacterium RIFCSPHIGHO2_01_FULL_43_23</name>
    <dbReference type="NCBI Taxonomy" id="1817822"/>
    <lineage>
        <taxon>Bacteria</taxon>
        <taxon>Candidatus Doudnaibacteriota</taxon>
    </lineage>
</organism>
<evidence type="ECO:0000259" key="5">
    <source>
        <dbReference type="Pfam" id="PF00535"/>
    </source>
</evidence>
<dbReference type="PANTHER" id="PTHR43179">
    <property type="entry name" value="RHAMNOSYLTRANSFERASE WBBL"/>
    <property type="match status" value="1"/>
</dbReference>
<dbReference type="InterPro" id="IPR001173">
    <property type="entry name" value="Glyco_trans_2-like"/>
</dbReference>
<evidence type="ECO:0000256" key="2">
    <source>
        <dbReference type="ARBA" id="ARBA00022676"/>
    </source>
</evidence>